<feature type="signal peptide" evidence="2">
    <location>
        <begin position="1"/>
        <end position="33"/>
    </location>
</feature>
<evidence type="ECO:0000256" key="1">
    <source>
        <dbReference type="ARBA" id="ARBA00006987"/>
    </source>
</evidence>
<dbReference type="SUPFAM" id="SSF53850">
    <property type="entry name" value="Periplasmic binding protein-like II"/>
    <property type="match status" value="1"/>
</dbReference>
<dbReference type="PANTHER" id="PTHR42928:SF5">
    <property type="entry name" value="BLR1237 PROTEIN"/>
    <property type="match status" value="1"/>
</dbReference>
<gene>
    <name evidence="3" type="ORF">SAMN04489711_11271</name>
</gene>
<dbReference type="InterPro" id="IPR042100">
    <property type="entry name" value="Bug_dom1"/>
</dbReference>
<organism evidence="3 4">
    <name type="scientific">Paracidovorax wautersii</name>
    <dbReference type="NCBI Taxonomy" id="1177982"/>
    <lineage>
        <taxon>Bacteria</taxon>
        <taxon>Pseudomonadati</taxon>
        <taxon>Pseudomonadota</taxon>
        <taxon>Betaproteobacteria</taxon>
        <taxon>Burkholderiales</taxon>
        <taxon>Comamonadaceae</taxon>
        <taxon>Paracidovorax</taxon>
    </lineage>
</organism>
<keyword evidence="3" id="KW-0675">Receptor</keyword>
<keyword evidence="2" id="KW-0732">Signal</keyword>
<sequence>MHHRSASTTRRALLGTAAATTASGLLAPLAALAQGSAGAWPARPVSLVVGYPPGGLTDVGARAISRSLAQSLGQPFTVENKPGASGNIAAAEVHRAAPDGYRLLVANTSLTINPHTYDSPSPNPNDFTPIGLILESQLVLCVHPSSPAKDLAGFAAWVRQGAASGGFSYASAGSGGNTHLAMEYLRERAGLPAMTQIPYKGSAPAIQDLVGNQVPCLIDAASLLLPFIQSGKLRPILVTGATRLPALPQVPTAQELGLKHFDVTVFVGLWGPPRLPADIARRTNAALATALADPAVAGPITKNGDLVGGGGPERLAALTRDSYQLWGDIARRNGIKAG</sequence>
<dbReference type="RefSeq" id="WP_092940480.1">
    <property type="nucleotide sequence ID" value="NZ_FONX01000012.1"/>
</dbReference>
<dbReference type="InterPro" id="IPR006311">
    <property type="entry name" value="TAT_signal"/>
</dbReference>
<dbReference type="Proteomes" id="UP000199119">
    <property type="component" value="Unassembled WGS sequence"/>
</dbReference>
<dbReference type="PANTHER" id="PTHR42928">
    <property type="entry name" value="TRICARBOXYLATE-BINDING PROTEIN"/>
    <property type="match status" value="1"/>
</dbReference>
<dbReference type="Gene3D" id="3.40.190.150">
    <property type="entry name" value="Bordetella uptake gene, domain 1"/>
    <property type="match status" value="1"/>
</dbReference>
<dbReference type="OrthoDB" id="8954893at2"/>
<evidence type="ECO:0000313" key="3">
    <source>
        <dbReference type="EMBL" id="SFF09463.1"/>
    </source>
</evidence>
<dbReference type="CDD" id="cd07012">
    <property type="entry name" value="PBP2_Bug_TTT"/>
    <property type="match status" value="1"/>
</dbReference>
<protein>
    <submittedName>
        <fullName evidence="3">Tripartite-type tricarboxylate transporter, receptor component TctC</fullName>
    </submittedName>
</protein>
<keyword evidence="4" id="KW-1185">Reference proteome</keyword>
<dbReference type="PROSITE" id="PS51318">
    <property type="entry name" value="TAT"/>
    <property type="match status" value="1"/>
</dbReference>
<name>A0A1I2FWY4_9BURK</name>
<reference evidence="4" key="1">
    <citation type="submission" date="2016-10" db="EMBL/GenBank/DDBJ databases">
        <authorList>
            <person name="Varghese N."/>
            <person name="Submissions S."/>
        </authorList>
    </citation>
    <scope>NUCLEOTIDE SEQUENCE [LARGE SCALE GENOMIC DNA]</scope>
    <source>
        <strain evidence="4">DSM 27981</strain>
    </source>
</reference>
<dbReference type="Gene3D" id="3.40.190.10">
    <property type="entry name" value="Periplasmic binding protein-like II"/>
    <property type="match status" value="1"/>
</dbReference>
<evidence type="ECO:0000256" key="2">
    <source>
        <dbReference type="SAM" id="SignalP"/>
    </source>
</evidence>
<dbReference type="PIRSF" id="PIRSF017082">
    <property type="entry name" value="YflP"/>
    <property type="match status" value="1"/>
</dbReference>
<proteinExistence type="inferred from homology"/>
<dbReference type="EMBL" id="FONX01000012">
    <property type="protein sequence ID" value="SFF09463.1"/>
    <property type="molecule type" value="Genomic_DNA"/>
</dbReference>
<comment type="similarity">
    <text evidence="1">Belongs to the UPF0065 (bug) family.</text>
</comment>
<evidence type="ECO:0000313" key="4">
    <source>
        <dbReference type="Proteomes" id="UP000199119"/>
    </source>
</evidence>
<dbReference type="Pfam" id="PF03401">
    <property type="entry name" value="TctC"/>
    <property type="match status" value="1"/>
</dbReference>
<feature type="chain" id="PRO_5011795950" evidence="2">
    <location>
        <begin position="34"/>
        <end position="338"/>
    </location>
</feature>
<dbReference type="AlphaFoldDB" id="A0A1I2FWY4"/>
<dbReference type="InterPro" id="IPR005064">
    <property type="entry name" value="BUG"/>
</dbReference>
<accession>A0A1I2FWY4</accession>
<dbReference type="STRING" id="1177982.SAMN04489711_11271"/>